<proteinExistence type="predicted"/>
<sequence length="51" mass="5902">MVSWCSGYHACLTRRRSPVRSRPRSRVSRAVKRRTPSGHTVLQYPVSVSWC</sequence>
<accession>A0A0M3HK40</accession>
<keyword evidence="1" id="KW-1185">Reference proteome</keyword>
<reference evidence="2" key="1">
    <citation type="submission" date="2017-02" db="UniProtKB">
        <authorList>
            <consortium name="WormBaseParasite"/>
        </authorList>
    </citation>
    <scope>IDENTIFICATION</scope>
</reference>
<dbReference type="Proteomes" id="UP000036681">
    <property type="component" value="Unplaced"/>
</dbReference>
<name>A0A0M3HK40_ASCLU</name>
<dbReference type="AlphaFoldDB" id="A0A0M3HK40"/>
<evidence type="ECO:0000313" key="2">
    <source>
        <dbReference type="WBParaSite" id="ALUE_0000188501-mRNA-1"/>
    </source>
</evidence>
<evidence type="ECO:0000313" key="1">
    <source>
        <dbReference type="Proteomes" id="UP000036681"/>
    </source>
</evidence>
<dbReference type="WBParaSite" id="ALUE_0000188501-mRNA-1">
    <property type="protein sequence ID" value="ALUE_0000188501-mRNA-1"/>
    <property type="gene ID" value="ALUE_0000188501"/>
</dbReference>
<organism evidence="1 2">
    <name type="scientific">Ascaris lumbricoides</name>
    <name type="common">Giant roundworm</name>
    <dbReference type="NCBI Taxonomy" id="6252"/>
    <lineage>
        <taxon>Eukaryota</taxon>
        <taxon>Metazoa</taxon>
        <taxon>Ecdysozoa</taxon>
        <taxon>Nematoda</taxon>
        <taxon>Chromadorea</taxon>
        <taxon>Rhabditida</taxon>
        <taxon>Spirurina</taxon>
        <taxon>Ascaridomorpha</taxon>
        <taxon>Ascaridoidea</taxon>
        <taxon>Ascarididae</taxon>
        <taxon>Ascaris</taxon>
    </lineage>
</organism>
<protein>
    <submittedName>
        <fullName evidence="2">Uncharacterized protein</fullName>
    </submittedName>
</protein>